<dbReference type="RefSeq" id="WP_210886300.1">
    <property type="nucleotide sequence ID" value="NZ_CAKJVE010000004.1"/>
</dbReference>
<dbReference type="AlphaFoldDB" id="A0AA86JXL3"/>
<organism evidence="1 2">
    <name type="scientific">Clostridium neonatale</name>
    <dbReference type="NCBI Taxonomy" id="137838"/>
    <lineage>
        <taxon>Bacteria</taxon>
        <taxon>Bacillati</taxon>
        <taxon>Bacillota</taxon>
        <taxon>Clostridia</taxon>
        <taxon>Eubacteriales</taxon>
        <taxon>Clostridiaceae</taxon>
        <taxon>Clostridium</taxon>
    </lineage>
</organism>
<comment type="caution">
    <text evidence="1">The sequence shown here is derived from an EMBL/GenBank/DDBJ whole genome shotgun (WGS) entry which is preliminary data.</text>
</comment>
<dbReference type="Proteomes" id="UP000789738">
    <property type="component" value="Unassembled WGS sequence"/>
</dbReference>
<evidence type="ECO:0000313" key="2">
    <source>
        <dbReference type="Proteomes" id="UP000789738"/>
    </source>
</evidence>
<dbReference type="EMBL" id="CAKJVE010000004">
    <property type="protein sequence ID" value="CAG9703388.1"/>
    <property type="molecule type" value="Genomic_DNA"/>
</dbReference>
<evidence type="ECO:0000313" key="1">
    <source>
        <dbReference type="EMBL" id="CAG9703388.1"/>
    </source>
</evidence>
<name>A0AA86JXL3_9CLOT</name>
<protein>
    <submittedName>
        <fullName evidence="1">Uncharacterized protein</fullName>
    </submittedName>
</protein>
<reference evidence="1" key="1">
    <citation type="submission" date="2021-10" db="EMBL/GenBank/DDBJ databases">
        <authorList>
            <person name="Mesa V."/>
        </authorList>
    </citation>
    <scope>NUCLEOTIDE SEQUENCE</scope>
    <source>
        <strain evidence="1">CC3_PB</strain>
    </source>
</reference>
<proteinExistence type="predicted"/>
<sequence>MEERINRKLTYLYNMADKYDKINQKTNNKYQGRLNAICEHIDALESLRDDITGEWDRAYQENLKESED</sequence>
<accession>A0AA86JXL3</accession>
<gene>
    <name evidence="1" type="ORF">CNEO_40580</name>
</gene>